<name>K7XAS7_9VIRU</name>
<proteinExistence type="predicted"/>
<gene>
    <name evidence="1" type="ORF">wssv_01050</name>
</gene>
<dbReference type="Proteomes" id="UP000277283">
    <property type="component" value="Segment"/>
</dbReference>
<evidence type="ECO:0000313" key="3">
    <source>
        <dbReference type="Proteomes" id="UP000277283"/>
    </source>
</evidence>
<organism evidence="1 3">
    <name type="scientific">White spot syndrome virus</name>
    <dbReference type="NCBI Taxonomy" id="342409"/>
    <lineage>
        <taxon>Viruses</taxon>
        <taxon>Viruses incertae sedis</taxon>
        <taxon>Naldaviricetes</taxon>
        <taxon>Nimaviridae</taxon>
        <taxon>Whispovirus</taxon>
    </lineage>
</organism>
<evidence type="ECO:0000313" key="1">
    <source>
        <dbReference type="EMBL" id="AFX59482.1"/>
    </source>
</evidence>
<reference evidence="2" key="3">
    <citation type="journal article" date="2018" name="Aquaculture">
        <title>Complete genome sequence of a white spot syndrome virus associated with a disease incursion in Australia.</title>
        <authorList>
            <person name="Oakey J."/>
            <person name="Smith C.S."/>
        </authorList>
    </citation>
    <scope>NUCLEOTIDE SEQUENCE [LARGE SCALE GENOMIC DNA]</scope>
    <source>
        <strain evidence="2">WSSV-AU</strain>
    </source>
</reference>
<dbReference type="Proteomes" id="UP000267516">
    <property type="component" value="Segment"/>
</dbReference>
<protein>
    <submittedName>
        <fullName evidence="2">ORF1179</fullName>
    </submittedName>
    <submittedName>
        <fullName evidence="1">Wsv105</fullName>
    </submittedName>
</protein>
<dbReference type="EMBL" id="MF768985">
    <property type="protein sequence ID" value="ATU83756.1"/>
    <property type="molecule type" value="Genomic_DNA"/>
</dbReference>
<accession>K7XAS7</accession>
<evidence type="ECO:0000313" key="2">
    <source>
        <dbReference type="EMBL" id="ATU83756.1"/>
    </source>
</evidence>
<sequence length="87" mass="10090">MDVHDLLTIHLLQYCPCLITVFAHLHMAVHTSILQKKAWEMLLQNLGTVPLRFAREKDPLNHSWTTLQVCPLLYDGTRGDRYLAIYS</sequence>
<reference evidence="1" key="1">
    <citation type="submission" date="2012-08" db="EMBL/GenBank/DDBJ databases">
        <title>Cassytha pubescens and C. glabella (Lauraceae) are not disjunctly distributed between Australia and the Ryukyu Archipelago of Japan - evidence from morphological and molecular data.</title>
        <authorList>
            <person name="Kokubugata G."/>
            <person name="Nakamura K."/>
            <person name="Forster P.I."/>
            <person name="Wilson G.W."/>
            <person name="Holland A.E."/>
            <person name="Hirayama Y."/>
            <person name="Yokota M."/>
        </authorList>
    </citation>
    <scope>NUCLEOTIDE SEQUENCE</scope>
    <source>
        <strain evidence="1">K-LV1</strain>
    </source>
</reference>
<reference evidence="3" key="2">
    <citation type="submission" date="2012-08" db="EMBL/GenBank/DDBJ databases">
        <authorList>
            <person name="Choi T.-J."/>
        </authorList>
    </citation>
    <scope>NUCLEOTIDE SEQUENCE [LARGE SCALE GENOMIC DNA]</scope>
    <source>
        <strain evidence="3">K-LV1</strain>
    </source>
</reference>
<dbReference type="EMBL" id="JX515788">
    <property type="protein sequence ID" value="AFX59482.1"/>
    <property type="molecule type" value="Genomic_DNA"/>
</dbReference>